<proteinExistence type="inferred from homology"/>
<dbReference type="InterPro" id="IPR001128">
    <property type="entry name" value="Cyt_P450"/>
</dbReference>
<feature type="transmembrane region" description="Helical" evidence="17">
    <location>
        <begin position="457"/>
        <end position="479"/>
    </location>
</feature>
<accession>A0A4C1UKK7</accession>
<dbReference type="Gene3D" id="1.10.630.10">
    <property type="entry name" value="Cytochrome P450"/>
    <property type="match status" value="1"/>
</dbReference>
<gene>
    <name evidence="18" type="primary">CYP9E2</name>
    <name evidence="18" type="ORF">EVAR_75556_1</name>
</gene>
<keyword evidence="11 15" id="KW-0408">Iron</keyword>
<evidence type="ECO:0000256" key="16">
    <source>
        <dbReference type="RuleBase" id="RU000461"/>
    </source>
</evidence>
<keyword evidence="10 16" id="KW-0560">Oxidoreductase</keyword>
<dbReference type="EMBL" id="BGZK01000180">
    <property type="protein sequence ID" value="GBP26424.1"/>
    <property type="molecule type" value="Genomic_DNA"/>
</dbReference>
<keyword evidence="9" id="KW-0492">Microsome</keyword>
<keyword evidence="19" id="KW-1185">Reference proteome</keyword>
<keyword evidence="17" id="KW-1133">Transmembrane helix</keyword>
<comment type="caution">
    <text evidence="18">The sequence shown here is derived from an EMBL/GenBank/DDBJ whole genome shotgun (WGS) entry which is preliminary data.</text>
</comment>
<keyword evidence="6 15" id="KW-0349">Heme</keyword>
<sequence length="667" mass="77413">MRPTCFWVPLRAPPAAHPFVDFRIRTRVETSAKQNWDHLARLRSKSKRAVNLGSELEINSGAGAISRIEIETRSRTVMSVGPWGNREWDLLGLTQNREGFISRPWEHLSTRLYPNGVYEPSLRRTSSQLRLLSQRMYALIWGCALLVVFYLYLRKKNSYFKDHGVNHLPPAPVFGNITKTILRMEHLVTNINKLYFAFPEDRFVGHYDFVSPTVMIRDLELLKLIGVKDFDYFTDHRAFTSDNDPVFAKSLFGLKGQKWRDMRSTLSPAFTGSKLRGMVPLIQDCSKNLVRYLKEEIKKRDEGYLDVNTKDLFTRYANDVIATCAFGLKVDSIAEKNNQFYRMGYKLTNFTYVQILKMFGILVFPFVNKITKIDVFPKDVTVFLKQLVLDTMANREENNTFRPDVIQILMEVKKGILQHENVKDDKDAGFATVEESKIGKTSITHAWDDDDLVAQAILFFLAGFDTVSTAMVFLMYELAVNEDVQTKLRQEIDIYYDKYQDKIDYDKINQMTYLDMVLSESLRKWPPVPGLDRECQKQYNLGKPNREAKKDFYLEKGASVVVPVWSIHHDPKYYPDPSRFDPERFSDDNKRNIKPFTYLPFGVGPRNCIGSRFALTEVKTMAFDLLRHFELSPASKTRVPAELDPSEAFTMRMLGGHWIRIRLRENK</sequence>
<evidence type="ECO:0000256" key="15">
    <source>
        <dbReference type="PIRSR" id="PIRSR602401-1"/>
    </source>
</evidence>
<dbReference type="PANTHER" id="PTHR24292:SF54">
    <property type="entry name" value="CYP9F3-RELATED"/>
    <property type="match status" value="1"/>
</dbReference>
<comment type="catalytic activity">
    <reaction evidence="14">
        <text>an organic molecule + reduced [NADPH--hemoprotein reductase] + O2 = an alcohol + oxidized [NADPH--hemoprotein reductase] + H2O + H(+)</text>
        <dbReference type="Rhea" id="RHEA:17149"/>
        <dbReference type="Rhea" id="RHEA-COMP:11964"/>
        <dbReference type="Rhea" id="RHEA-COMP:11965"/>
        <dbReference type="ChEBI" id="CHEBI:15377"/>
        <dbReference type="ChEBI" id="CHEBI:15378"/>
        <dbReference type="ChEBI" id="CHEBI:15379"/>
        <dbReference type="ChEBI" id="CHEBI:30879"/>
        <dbReference type="ChEBI" id="CHEBI:57618"/>
        <dbReference type="ChEBI" id="CHEBI:58210"/>
        <dbReference type="ChEBI" id="CHEBI:142491"/>
        <dbReference type="EC" id="1.14.14.1"/>
    </reaction>
</comment>
<organism evidence="18 19">
    <name type="scientific">Eumeta variegata</name>
    <name type="common">Bagworm moth</name>
    <name type="synonym">Eumeta japonica</name>
    <dbReference type="NCBI Taxonomy" id="151549"/>
    <lineage>
        <taxon>Eukaryota</taxon>
        <taxon>Metazoa</taxon>
        <taxon>Ecdysozoa</taxon>
        <taxon>Arthropoda</taxon>
        <taxon>Hexapoda</taxon>
        <taxon>Insecta</taxon>
        <taxon>Pterygota</taxon>
        <taxon>Neoptera</taxon>
        <taxon>Endopterygota</taxon>
        <taxon>Lepidoptera</taxon>
        <taxon>Glossata</taxon>
        <taxon>Ditrysia</taxon>
        <taxon>Tineoidea</taxon>
        <taxon>Psychidae</taxon>
        <taxon>Oiketicinae</taxon>
        <taxon>Eumeta</taxon>
    </lineage>
</organism>
<dbReference type="Pfam" id="PF00067">
    <property type="entry name" value="p450"/>
    <property type="match status" value="1"/>
</dbReference>
<dbReference type="PRINTS" id="PR00385">
    <property type="entry name" value="P450"/>
</dbReference>
<evidence type="ECO:0000256" key="1">
    <source>
        <dbReference type="ARBA" id="ARBA00001971"/>
    </source>
</evidence>
<keyword evidence="12 16" id="KW-0503">Monooxygenase</keyword>
<feature type="binding site" description="axial binding residue" evidence="15">
    <location>
        <position position="608"/>
    </location>
    <ligand>
        <name>heme</name>
        <dbReference type="ChEBI" id="CHEBI:30413"/>
    </ligand>
    <ligandPart>
        <name>Fe</name>
        <dbReference type="ChEBI" id="CHEBI:18248"/>
    </ligandPart>
</feature>
<protein>
    <recommendedName>
        <fullName evidence="5">unspecific monooxygenase</fullName>
        <ecNumber evidence="5">1.14.14.1</ecNumber>
    </recommendedName>
</protein>
<feature type="transmembrane region" description="Helical" evidence="17">
    <location>
        <begin position="347"/>
        <end position="367"/>
    </location>
</feature>
<evidence type="ECO:0000256" key="7">
    <source>
        <dbReference type="ARBA" id="ARBA00022723"/>
    </source>
</evidence>
<reference evidence="18 19" key="1">
    <citation type="journal article" date="2019" name="Commun. Biol.">
        <title>The bagworm genome reveals a unique fibroin gene that provides high tensile strength.</title>
        <authorList>
            <person name="Kono N."/>
            <person name="Nakamura H."/>
            <person name="Ohtoshi R."/>
            <person name="Tomita M."/>
            <person name="Numata K."/>
            <person name="Arakawa K."/>
        </authorList>
    </citation>
    <scope>NUCLEOTIDE SEQUENCE [LARGE SCALE GENOMIC DNA]</scope>
</reference>
<evidence type="ECO:0000256" key="17">
    <source>
        <dbReference type="SAM" id="Phobius"/>
    </source>
</evidence>
<evidence type="ECO:0000256" key="4">
    <source>
        <dbReference type="ARBA" id="ARBA00010617"/>
    </source>
</evidence>
<dbReference type="AlphaFoldDB" id="A0A4C1UKK7"/>
<dbReference type="SUPFAM" id="SSF48264">
    <property type="entry name" value="Cytochrome P450"/>
    <property type="match status" value="1"/>
</dbReference>
<dbReference type="Proteomes" id="UP000299102">
    <property type="component" value="Unassembled WGS sequence"/>
</dbReference>
<evidence type="ECO:0000256" key="14">
    <source>
        <dbReference type="ARBA" id="ARBA00047827"/>
    </source>
</evidence>
<evidence type="ECO:0000313" key="18">
    <source>
        <dbReference type="EMBL" id="GBP26424.1"/>
    </source>
</evidence>
<dbReference type="FunFam" id="1.10.630.10:FF:000042">
    <property type="entry name" value="Cytochrome P450"/>
    <property type="match status" value="1"/>
</dbReference>
<dbReference type="PANTHER" id="PTHR24292">
    <property type="entry name" value="CYTOCHROME P450"/>
    <property type="match status" value="1"/>
</dbReference>
<evidence type="ECO:0000256" key="10">
    <source>
        <dbReference type="ARBA" id="ARBA00023002"/>
    </source>
</evidence>
<evidence type="ECO:0000256" key="9">
    <source>
        <dbReference type="ARBA" id="ARBA00022848"/>
    </source>
</evidence>
<evidence type="ECO:0000256" key="12">
    <source>
        <dbReference type="ARBA" id="ARBA00023033"/>
    </source>
</evidence>
<dbReference type="CDD" id="cd11056">
    <property type="entry name" value="CYP6-like"/>
    <property type="match status" value="1"/>
</dbReference>
<dbReference type="InterPro" id="IPR002401">
    <property type="entry name" value="Cyt_P450_E_grp-I"/>
</dbReference>
<evidence type="ECO:0000256" key="8">
    <source>
        <dbReference type="ARBA" id="ARBA00022824"/>
    </source>
</evidence>
<keyword evidence="17" id="KW-0812">Transmembrane</keyword>
<comment type="subcellular location">
    <subcellularLocation>
        <location evidence="3">Endoplasmic reticulum membrane</location>
        <topology evidence="3">Peripheral membrane protein</topology>
    </subcellularLocation>
    <subcellularLocation>
        <location evidence="2">Microsome membrane</location>
        <topology evidence="2">Peripheral membrane protein</topology>
    </subcellularLocation>
</comment>
<keyword evidence="13 17" id="KW-0472">Membrane</keyword>
<dbReference type="InterPro" id="IPR017972">
    <property type="entry name" value="Cyt_P450_CS"/>
</dbReference>
<keyword evidence="7 15" id="KW-0479">Metal-binding</keyword>
<evidence type="ECO:0000256" key="2">
    <source>
        <dbReference type="ARBA" id="ARBA00004174"/>
    </source>
</evidence>
<dbReference type="STRING" id="151549.A0A4C1UKK7"/>
<dbReference type="PRINTS" id="PR00463">
    <property type="entry name" value="EP450I"/>
</dbReference>
<dbReference type="GO" id="GO:0005789">
    <property type="term" value="C:endoplasmic reticulum membrane"/>
    <property type="evidence" value="ECO:0007669"/>
    <property type="project" value="UniProtKB-SubCell"/>
</dbReference>
<dbReference type="InterPro" id="IPR050476">
    <property type="entry name" value="Insect_CytP450_Detox"/>
</dbReference>
<dbReference type="GO" id="GO:0005506">
    <property type="term" value="F:iron ion binding"/>
    <property type="evidence" value="ECO:0007669"/>
    <property type="project" value="InterPro"/>
</dbReference>
<name>A0A4C1UKK7_EUMVA</name>
<dbReference type="InterPro" id="IPR036396">
    <property type="entry name" value="Cyt_P450_sf"/>
</dbReference>
<evidence type="ECO:0000256" key="11">
    <source>
        <dbReference type="ARBA" id="ARBA00023004"/>
    </source>
</evidence>
<evidence type="ECO:0000256" key="3">
    <source>
        <dbReference type="ARBA" id="ARBA00004406"/>
    </source>
</evidence>
<dbReference type="OrthoDB" id="2789670at2759"/>
<dbReference type="GO" id="GO:0016712">
    <property type="term" value="F:oxidoreductase activity, acting on paired donors, with incorporation or reduction of molecular oxygen, reduced flavin or flavoprotein as one donor, and incorporation of one atom of oxygen"/>
    <property type="evidence" value="ECO:0007669"/>
    <property type="project" value="UniProtKB-EC"/>
</dbReference>
<dbReference type="PROSITE" id="PS00086">
    <property type="entry name" value="CYTOCHROME_P450"/>
    <property type="match status" value="1"/>
</dbReference>
<evidence type="ECO:0000313" key="19">
    <source>
        <dbReference type="Proteomes" id="UP000299102"/>
    </source>
</evidence>
<dbReference type="GO" id="GO:0020037">
    <property type="term" value="F:heme binding"/>
    <property type="evidence" value="ECO:0007669"/>
    <property type="project" value="InterPro"/>
</dbReference>
<comment type="cofactor">
    <cofactor evidence="1 15">
        <name>heme</name>
        <dbReference type="ChEBI" id="CHEBI:30413"/>
    </cofactor>
</comment>
<evidence type="ECO:0000256" key="13">
    <source>
        <dbReference type="ARBA" id="ARBA00023136"/>
    </source>
</evidence>
<evidence type="ECO:0000256" key="6">
    <source>
        <dbReference type="ARBA" id="ARBA00022617"/>
    </source>
</evidence>
<comment type="similarity">
    <text evidence="4 16">Belongs to the cytochrome P450 family.</text>
</comment>
<dbReference type="EC" id="1.14.14.1" evidence="5"/>
<keyword evidence="8" id="KW-0256">Endoplasmic reticulum</keyword>
<evidence type="ECO:0000256" key="5">
    <source>
        <dbReference type="ARBA" id="ARBA00012109"/>
    </source>
</evidence>
<feature type="transmembrane region" description="Helical" evidence="17">
    <location>
        <begin position="136"/>
        <end position="153"/>
    </location>
</feature>